<dbReference type="Gene3D" id="1.10.30.10">
    <property type="entry name" value="High mobility group box domain"/>
    <property type="match status" value="1"/>
</dbReference>
<feature type="region of interest" description="Disordered" evidence="1">
    <location>
        <begin position="218"/>
        <end position="255"/>
    </location>
</feature>
<feature type="compositionally biased region" description="Polar residues" evidence="1">
    <location>
        <begin position="228"/>
        <end position="249"/>
    </location>
</feature>
<dbReference type="InterPro" id="IPR036910">
    <property type="entry name" value="HMG_box_dom_sf"/>
</dbReference>
<dbReference type="AlphaFoldDB" id="A0A397GXD5"/>
<keyword evidence="3" id="KW-1185">Reference proteome</keyword>
<dbReference type="STRING" id="1348612.A0A397GXD5"/>
<accession>A0A397GXD5</accession>
<gene>
    <name evidence="2" type="ORF">Glove_428g46</name>
</gene>
<feature type="compositionally biased region" description="Low complexity" evidence="1">
    <location>
        <begin position="165"/>
        <end position="182"/>
    </location>
</feature>
<dbReference type="OrthoDB" id="6247875at2759"/>
<dbReference type="SUPFAM" id="SSF47095">
    <property type="entry name" value="HMG-box"/>
    <property type="match status" value="1"/>
</dbReference>
<evidence type="ECO:0008006" key="4">
    <source>
        <dbReference type="Google" id="ProtNLM"/>
    </source>
</evidence>
<organism evidence="2 3">
    <name type="scientific">Diversispora epigaea</name>
    <dbReference type="NCBI Taxonomy" id="1348612"/>
    <lineage>
        <taxon>Eukaryota</taxon>
        <taxon>Fungi</taxon>
        <taxon>Fungi incertae sedis</taxon>
        <taxon>Mucoromycota</taxon>
        <taxon>Glomeromycotina</taxon>
        <taxon>Glomeromycetes</taxon>
        <taxon>Diversisporales</taxon>
        <taxon>Diversisporaceae</taxon>
        <taxon>Diversispora</taxon>
    </lineage>
</organism>
<reference evidence="2 3" key="1">
    <citation type="submission" date="2018-08" db="EMBL/GenBank/DDBJ databases">
        <title>Genome and evolution of the arbuscular mycorrhizal fungus Diversispora epigaea (formerly Glomus versiforme) and its bacterial endosymbionts.</title>
        <authorList>
            <person name="Sun X."/>
            <person name="Fei Z."/>
            <person name="Harrison M."/>
        </authorList>
    </citation>
    <scope>NUCLEOTIDE SEQUENCE [LARGE SCALE GENOMIC DNA]</scope>
    <source>
        <strain evidence="2 3">IT104</strain>
    </source>
</reference>
<comment type="caution">
    <text evidence="2">The sequence shown here is derived from an EMBL/GenBank/DDBJ whole genome shotgun (WGS) entry which is preliminary data.</text>
</comment>
<feature type="compositionally biased region" description="Polar residues" evidence="1">
    <location>
        <begin position="183"/>
        <end position="192"/>
    </location>
</feature>
<feature type="region of interest" description="Disordered" evidence="1">
    <location>
        <begin position="303"/>
        <end position="328"/>
    </location>
</feature>
<dbReference type="EMBL" id="PQFF01000379">
    <property type="protein sequence ID" value="RHZ54318.1"/>
    <property type="molecule type" value="Genomic_DNA"/>
</dbReference>
<proteinExistence type="predicted"/>
<evidence type="ECO:0000256" key="1">
    <source>
        <dbReference type="SAM" id="MobiDB-lite"/>
    </source>
</evidence>
<feature type="region of interest" description="Disordered" evidence="1">
    <location>
        <begin position="163"/>
        <end position="195"/>
    </location>
</feature>
<feature type="compositionally biased region" description="Polar residues" evidence="1">
    <location>
        <begin position="313"/>
        <end position="328"/>
    </location>
</feature>
<protein>
    <recommendedName>
        <fullName evidence="4">HMG box domain-containing protein</fullName>
    </recommendedName>
</protein>
<sequence length="434" mass="49812">MTAKSLKNSTKVITKKLYRKKLREKIPKELNINNVYNPKYDVLKLMSTRRKLVPSKNPPRPPNSYFLMKNCYMLALREIGFRFTMPEICIQSKNLWSEAPKEVKDRYEEIQSKAQSIHNELYPEYKFRPRKRQTFKMHVFHESSASITTFSSTNYLGKSTESEVKSPALSSSSNSLKTNYSPTESETSTPNLSDHFKCSPQLPNQLFYIDNNLLNNSSTESEVKSPALSLNSSETNYSPTESEISTPNLSDHFKSLSLNSSETNYSPTESEISTPNLSDHFKCFPQLPNQLFYIDNNLLNNSSTESEVKSPALSLNSSETNYSPTESEISTPNLSDHFKCSPPLQNQSNQIHINNDLNYSFSNEEEFNKSLSLDQSSDLAQNIQFLQYNDDTSYAYCQPEFPNVSIETDGFFLYQEQQFNIIENNENNGYENFH</sequence>
<evidence type="ECO:0000313" key="2">
    <source>
        <dbReference type="EMBL" id="RHZ54318.1"/>
    </source>
</evidence>
<evidence type="ECO:0000313" key="3">
    <source>
        <dbReference type="Proteomes" id="UP000266861"/>
    </source>
</evidence>
<dbReference type="Proteomes" id="UP000266861">
    <property type="component" value="Unassembled WGS sequence"/>
</dbReference>
<name>A0A397GXD5_9GLOM</name>